<dbReference type="RefSeq" id="WP_264325870.1">
    <property type="nucleotide sequence ID" value="NZ_JADEXQ010000051.1"/>
</dbReference>
<dbReference type="SUPFAM" id="SSF52540">
    <property type="entry name" value="P-loop containing nucleoside triphosphate hydrolases"/>
    <property type="match status" value="1"/>
</dbReference>
<dbReference type="SUPFAM" id="SSF141571">
    <property type="entry name" value="Pentapeptide repeat-like"/>
    <property type="match status" value="1"/>
</dbReference>
<dbReference type="PANTHER" id="PTHR14136">
    <property type="entry name" value="BTB_POZ DOMAIN-CONTAINING PROTEIN KCTD9"/>
    <property type="match status" value="1"/>
</dbReference>
<dbReference type="InterPro" id="IPR001646">
    <property type="entry name" value="5peptide_repeat"/>
</dbReference>
<dbReference type="InterPro" id="IPR051082">
    <property type="entry name" value="Pentapeptide-BTB/POZ_domain"/>
</dbReference>
<dbReference type="Gene3D" id="2.160.20.80">
    <property type="entry name" value="E3 ubiquitin-protein ligase SopA"/>
    <property type="match status" value="1"/>
</dbReference>
<proteinExistence type="predicted"/>
<gene>
    <name evidence="2" type="ORF">IQ266_14995</name>
</gene>
<dbReference type="AlphaFoldDB" id="A0A928Z3U1"/>
<evidence type="ECO:0000313" key="2">
    <source>
        <dbReference type="EMBL" id="MBE9031039.1"/>
    </source>
</evidence>
<dbReference type="InterPro" id="IPR054568">
    <property type="entry name" value="NNH3"/>
</dbReference>
<dbReference type="Pfam" id="PF22735">
    <property type="entry name" value="NNH3"/>
    <property type="match status" value="1"/>
</dbReference>
<keyword evidence="3" id="KW-1185">Reference proteome</keyword>
<evidence type="ECO:0000313" key="3">
    <source>
        <dbReference type="Proteomes" id="UP000625316"/>
    </source>
</evidence>
<dbReference type="InterPro" id="IPR027417">
    <property type="entry name" value="P-loop_NTPase"/>
</dbReference>
<dbReference type="EMBL" id="JADEXQ010000051">
    <property type="protein sequence ID" value="MBE9031039.1"/>
    <property type="molecule type" value="Genomic_DNA"/>
</dbReference>
<name>A0A928Z3U1_9CYAN</name>
<accession>A0A928Z3U1</accession>
<evidence type="ECO:0000259" key="1">
    <source>
        <dbReference type="Pfam" id="PF22735"/>
    </source>
</evidence>
<dbReference type="PANTHER" id="PTHR14136:SF17">
    <property type="entry name" value="BTB_POZ DOMAIN-CONTAINING PROTEIN KCTD9"/>
    <property type="match status" value="1"/>
</dbReference>
<dbReference type="Pfam" id="PF00805">
    <property type="entry name" value="Pentapeptide"/>
    <property type="match status" value="3"/>
</dbReference>
<feature type="domain" description="NACHT N-terminal Helical" evidence="1">
    <location>
        <begin position="57"/>
        <end position="276"/>
    </location>
</feature>
<dbReference type="Gene3D" id="3.40.50.300">
    <property type="entry name" value="P-loop containing nucleotide triphosphate hydrolases"/>
    <property type="match status" value="1"/>
</dbReference>
<protein>
    <submittedName>
        <fullName evidence="2">Pentapeptide repeat-containing protein</fullName>
    </submittedName>
</protein>
<organism evidence="2 3">
    <name type="scientific">Romeriopsis navalis LEGE 11480</name>
    <dbReference type="NCBI Taxonomy" id="2777977"/>
    <lineage>
        <taxon>Bacteria</taxon>
        <taxon>Bacillati</taxon>
        <taxon>Cyanobacteriota</taxon>
        <taxon>Cyanophyceae</taxon>
        <taxon>Leptolyngbyales</taxon>
        <taxon>Leptolyngbyaceae</taxon>
        <taxon>Romeriopsis</taxon>
        <taxon>Romeriopsis navalis</taxon>
    </lineage>
</organism>
<dbReference type="Proteomes" id="UP000625316">
    <property type="component" value="Unassembled WGS sequence"/>
</dbReference>
<reference evidence="2" key="1">
    <citation type="submission" date="2020-10" db="EMBL/GenBank/DDBJ databases">
        <authorList>
            <person name="Castelo-Branco R."/>
            <person name="Eusebio N."/>
            <person name="Adriana R."/>
            <person name="Vieira A."/>
            <person name="Brugerolle De Fraissinette N."/>
            <person name="Rezende De Castro R."/>
            <person name="Schneider M.P."/>
            <person name="Vasconcelos V."/>
            <person name="Leao P.N."/>
        </authorList>
    </citation>
    <scope>NUCLEOTIDE SEQUENCE</scope>
    <source>
        <strain evidence="2">LEGE 11480</strain>
    </source>
</reference>
<sequence length="1044" mass="119051">MADEKKRTKIWRFLTTDIQDLKWSQAVDATKIGADAAKAVLDLAKKTEELKKTKADLKQLQPYVEEISSLLDVLNHPLAQIAKETIPFAPIAVSLLKLICDVTTKEPTLEQAAALVSQAAYLESLRAFLNDHPEVSEKLNHDEASVALARQIQKIGEIEIDDQGARWAILFFRESLLAKEFNKALQQRLEESGLEEAEAQNVCFRVAASTDNFIEQALADSADHLQKLVKWYRTDGRETLEKYLSIESYLQDYISPDSLVPELQQRWRVFNEEFLLPELYVPLKAKRVDTNGNCLSSAEPVDLTQWARDWLFDNTQKSQVLFIQAGPGRGKSAFCRMFADKLRREQHPRWTPILIRLRDVRVLEQDFEETLRKAVDQDFAKNDNGWLNDRNTRFIFLLDGFDELLMEGRSSSGLEDFLEQVGKFQRSCAENPEKQHRVVITGRTLSLQRIEWKMPRNLERVEIVLMDEALQAQWFTQWTKLTSAATAQSFSNLLADERCPERVRGSRSEEGLAQEPLLLYLLGAMHRDGELNIEQFAGQQGIQAKIVIYERTLDWVLTKQRPEWLNDEITELQTEDLRRILSEAGLCVVQSGGECASLKAIEHRLDGDSGVKQLLDEAQERIKDNPLRNALAAFYLQAGRNGTGSVEFIHKSFGEFLCAERIKEAIEDWSKLGGRRRDSFLVSDTEFQWEVYDLLGYGGLSPEIMEYLTAMLTASNEIDIKGWIRLFNRLNEFYQQWSSGKFIDELENENLPQKKFRRLKEQIVDIEKLDLRQVDVWTGLNILSILMILHRYGIEREALKGKLLFYPSGQASRNPGEYTTLLNQIIHYADCLCISTFTASVGRHLRSADLRGADLSSTDLRNADLRNADLRNADLRGIDLRNADLRNADLRGIDLRNADLRNADLRNADLKSANLKSTDLFNADLRDADLRSANLFSTDLRSANLRDADLRNANLLRADLGSADLRNVDFFSADLRNADLRNADLRNADLGNADLGNADLRSADLRSADLRSANLTDIRWNDKTNWEGVIGLNIERNLPEALKQ</sequence>
<comment type="caution">
    <text evidence="2">The sequence shown here is derived from an EMBL/GenBank/DDBJ whole genome shotgun (WGS) entry which is preliminary data.</text>
</comment>